<dbReference type="RefSeq" id="WP_109587635.1">
    <property type="nucleotide sequence ID" value="NZ_JAXEIU010000037.1"/>
</dbReference>
<organism evidence="1 2">
    <name type="scientific">Hallerella porci</name>
    <dbReference type="NCBI Taxonomy" id="1945871"/>
    <lineage>
        <taxon>Bacteria</taxon>
        <taxon>Pseudomonadati</taxon>
        <taxon>Fibrobacterota</taxon>
        <taxon>Fibrobacteria</taxon>
        <taxon>Fibrobacterales</taxon>
        <taxon>Fibrobacteraceae</taxon>
        <taxon>Hallerella</taxon>
    </lineage>
</organism>
<proteinExistence type="predicted"/>
<protein>
    <submittedName>
        <fullName evidence="1">Uncharacterized protein</fullName>
    </submittedName>
</protein>
<sequence>MMDLILQIPAQPATCYIPRQMMLVGLDFQNSVIAEAKDGKIPAEIRFTENDPFPWGDFLQKLAVAWNLSRNDAIPKIFQLKKPLPHEVVELIPQVPAESARRLLEELGKAGYFSAFHR</sequence>
<dbReference type="Proteomes" id="UP000245523">
    <property type="component" value="Unassembled WGS sequence"/>
</dbReference>
<evidence type="ECO:0000313" key="2">
    <source>
        <dbReference type="Proteomes" id="UP000245523"/>
    </source>
</evidence>
<accession>A0ABX5LIX7</accession>
<name>A0ABX5LIX7_9BACT</name>
<keyword evidence="2" id="KW-1185">Reference proteome</keyword>
<gene>
    <name evidence="1" type="ORF">B0H50_12316</name>
</gene>
<reference evidence="1 2" key="1">
    <citation type="submission" date="2018-05" db="EMBL/GenBank/DDBJ databases">
        <title>Animal gut microbial communities from fecal samples from Wisconsin, USA.</title>
        <authorList>
            <person name="Neumann A."/>
        </authorList>
    </citation>
    <scope>NUCLEOTIDE SEQUENCE [LARGE SCALE GENOMIC DNA]</scope>
    <source>
        <strain evidence="1 2">UWS4</strain>
    </source>
</reference>
<comment type="caution">
    <text evidence="1">The sequence shown here is derived from an EMBL/GenBank/DDBJ whole genome shotgun (WGS) entry which is preliminary data.</text>
</comment>
<dbReference type="EMBL" id="QGHD01000023">
    <property type="protein sequence ID" value="PWK94135.1"/>
    <property type="molecule type" value="Genomic_DNA"/>
</dbReference>
<evidence type="ECO:0000313" key="1">
    <source>
        <dbReference type="EMBL" id="PWK94135.1"/>
    </source>
</evidence>